<evidence type="ECO:0000256" key="3">
    <source>
        <dbReference type="ARBA" id="ARBA00023163"/>
    </source>
</evidence>
<evidence type="ECO:0000256" key="2">
    <source>
        <dbReference type="ARBA" id="ARBA00023125"/>
    </source>
</evidence>
<dbReference type="Gene3D" id="3.40.50.2300">
    <property type="match status" value="2"/>
</dbReference>
<dbReference type="PROSITE" id="PS50932">
    <property type="entry name" value="HTH_LACI_2"/>
    <property type="match status" value="1"/>
</dbReference>
<dbReference type="Gene3D" id="1.10.260.40">
    <property type="entry name" value="lambda repressor-like DNA-binding domains"/>
    <property type="match status" value="1"/>
</dbReference>
<evidence type="ECO:0000256" key="1">
    <source>
        <dbReference type="ARBA" id="ARBA00023015"/>
    </source>
</evidence>
<dbReference type="InterPro" id="IPR010982">
    <property type="entry name" value="Lambda_DNA-bd_dom_sf"/>
</dbReference>
<accession>A0A1H5TLE6</accession>
<name>A0A1H5TLE6_9VIBR</name>
<dbReference type="PANTHER" id="PTHR30146">
    <property type="entry name" value="LACI-RELATED TRANSCRIPTIONAL REPRESSOR"/>
    <property type="match status" value="1"/>
</dbReference>
<organism evidence="5 6">
    <name type="scientific">Vibrio hangzhouensis</name>
    <dbReference type="NCBI Taxonomy" id="462991"/>
    <lineage>
        <taxon>Bacteria</taxon>
        <taxon>Pseudomonadati</taxon>
        <taxon>Pseudomonadota</taxon>
        <taxon>Gammaproteobacteria</taxon>
        <taxon>Vibrionales</taxon>
        <taxon>Vibrionaceae</taxon>
        <taxon>Vibrio</taxon>
    </lineage>
</organism>
<protein>
    <submittedName>
        <fullName evidence="5">Transcriptional regulator, LacI family</fullName>
    </submittedName>
</protein>
<evidence type="ECO:0000313" key="5">
    <source>
        <dbReference type="EMBL" id="SEF63583.1"/>
    </source>
</evidence>
<keyword evidence="2" id="KW-0238">DNA-binding</keyword>
<keyword evidence="3" id="KW-0804">Transcription</keyword>
<dbReference type="SMART" id="SM00354">
    <property type="entry name" value="HTH_LACI"/>
    <property type="match status" value="1"/>
</dbReference>
<keyword evidence="1" id="KW-0805">Transcription regulation</keyword>
<dbReference type="Proteomes" id="UP000236721">
    <property type="component" value="Unassembled WGS sequence"/>
</dbReference>
<dbReference type="InterPro" id="IPR028082">
    <property type="entry name" value="Peripla_BP_I"/>
</dbReference>
<dbReference type="EMBL" id="FNVG01000002">
    <property type="protein sequence ID" value="SEF63583.1"/>
    <property type="molecule type" value="Genomic_DNA"/>
</dbReference>
<dbReference type="InterPro" id="IPR046335">
    <property type="entry name" value="LacI/GalR-like_sensor"/>
</dbReference>
<dbReference type="Pfam" id="PF00356">
    <property type="entry name" value="LacI"/>
    <property type="match status" value="1"/>
</dbReference>
<gene>
    <name evidence="5" type="ORF">SAMN04488244_102305</name>
</gene>
<keyword evidence="6" id="KW-1185">Reference proteome</keyword>
<evidence type="ECO:0000259" key="4">
    <source>
        <dbReference type="PROSITE" id="PS50932"/>
    </source>
</evidence>
<dbReference type="SUPFAM" id="SSF53822">
    <property type="entry name" value="Periplasmic binding protein-like I"/>
    <property type="match status" value="1"/>
</dbReference>
<dbReference type="SUPFAM" id="SSF47413">
    <property type="entry name" value="lambda repressor-like DNA-binding domains"/>
    <property type="match status" value="1"/>
</dbReference>
<dbReference type="GO" id="GO:0003700">
    <property type="term" value="F:DNA-binding transcription factor activity"/>
    <property type="evidence" value="ECO:0007669"/>
    <property type="project" value="TreeGrafter"/>
</dbReference>
<proteinExistence type="predicted"/>
<dbReference type="GO" id="GO:0000976">
    <property type="term" value="F:transcription cis-regulatory region binding"/>
    <property type="evidence" value="ECO:0007669"/>
    <property type="project" value="TreeGrafter"/>
</dbReference>
<dbReference type="InterPro" id="IPR000843">
    <property type="entry name" value="HTH_LacI"/>
</dbReference>
<sequence length="339" mass="36967">MERKKPTLKTVAAHLGVSTATVSNAFNRPNQLSKALRENILLECEKLGYTGPSITARSLRTGKTGVIGVLLADNLAYNFTDPVATEFLAGISKTLDESHVNMLLLPSNSENYQNTQVETIPDSFIVYGKPVDSNVINLILRQHKPVVAVDFSLPDIPSINIDNRKASYSIAKHAIHSADDNILILGLRLEPSTSLSLANLDNLYTSEESVSRCRFEGYKQALEENGIELSFENVWQIHDLEEATLKTMLRGALTAPKKVDALLCMSDKIALAALDVANELNLDIRIVGFDGIPKAADAGLTTVQQPITEKGRIAAQMALGQIPYQSIQLDTELIVRTSG</sequence>
<evidence type="ECO:0000313" key="6">
    <source>
        <dbReference type="Proteomes" id="UP000236721"/>
    </source>
</evidence>
<reference evidence="6" key="1">
    <citation type="submission" date="2016-10" db="EMBL/GenBank/DDBJ databases">
        <authorList>
            <person name="Varghese N."/>
            <person name="Submissions S."/>
        </authorList>
    </citation>
    <scope>NUCLEOTIDE SEQUENCE [LARGE SCALE GENOMIC DNA]</scope>
    <source>
        <strain evidence="6">CGMCC 1.7062</strain>
    </source>
</reference>
<dbReference type="RefSeq" id="WP_103878902.1">
    <property type="nucleotide sequence ID" value="NZ_FNVG01000002.1"/>
</dbReference>
<feature type="domain" description="HTH lacI-type" evidence="4">
    <location>
        <begin position="6"/>
        <end position="61"/>
    </location>
</feature>
<dbReference type="OrthoDB" id="5171752at2"/>
<dbReference type="Pfam" id="PF13377">
    <property type="entry name" value="Peripla_BP_3"/>
    <property type="match status" value="1"/>
</dbReference>
<dbReference type="CDD" id="cd06279">
    <property type="entry name" value="PBP1_LacI-like"/>
    <property type="match status" value="1"/>
</dbReference>
<dbReference type="AlphaFoldDB" id="A0A1H5TLE6"/>
<dbReference type="PANTHER" id="PTHR30146:SF138">
    <property type="entry name" value="TRANSCRIPTIONAL REGULATORY PROTEIN"/>
    <property type="match status" value="1"/>
</dbReference>
<dbReference type="CDD" id="cd01392">
    <property type="entry name" value="HTH_LacI"/>
    <property type="match status" value="1"/>
</dbReference>